<sequence>MTEQITMSDVQFQGLLESDSENERRKFFKICLSANTVVEKRVFEGKKPLEKQLKDPSASTVSVRCRYCKVFGHSIDECKKLTRKAIDKSEPTRSKRNQFPNICGTPGYVRSKCPKCNVSKYAFINFSEFSVNAISPSPRPIVFIDVFNSRGFGILHTGAKQIVASRSLYQVLKENNKTFVRDRVVVKLADGSNTQQDVMVTTVNVLLKNRVIPTKLIILANSQVQSTLLEIEFMQNSEMVIDVAQGK</sequence>
<dbReference type="AlphaFoldDB" id="A0AAN7Q257"/>
<dbReference type="Gene3D" id="4.10.60.10">
    <property type="entry name" value="Zinc finger, CCHC-type"/>
    <property type="match status" value="1"/>
</dbReference>
<dbReference type="Proteomes" id="UP001353858">
    <property type="component" value="Unassembled WGS sequence"/>
</dbReference>
<proteinExistence type="predicted"/>
<dbReference type="EMBL" id="JARPUR010000004">
    <property type="protein sequence ID" value="KAK4876575.1"/>
    <property type="molecule type" value="Genomic_DNA"/>
</dbReference>
<gene>
    <name evidence="1" type="ORF">RN001_009081</name>
</gene>
<evidence type="ECO:0000313" key="1">
    <source>
        <dbReference type="EMBL" id="KAK4876575.1"/>
    </source>
</evidence>
<dbReference type="InterPro" id="IPR021109">
    <property type="entry name" value="Peptidase_aspartic_dom_sf"/>
</dbReference>
<name>A0AAN7Q257_9COLE</name>
<protein>
    <submittedName>
        <fullName evidence="1">Uncharacterized protein</fullName>
    </submittedName>
</protein>
<reference evidence="2" key="1">
    <citation type="submission" date="2023-01" db="EMBL/GenBank/DDBJ databases">
        <title>Key to firefly adult light organ development and bioluminescence: homeobox transcription factors regulate luciferase expression and transportation to peroxisome.</title>
        <authorList>
            <person name="Fu X."/>
        </authorList>
    </citation>
    <scope>NUCLEOTIDE SEQUENCE [LARGE SCALE GENOMIC DNA]</scope>
</reference>
<organism evidence="1 2">
    <name type="scientific">Aquatica leii</name>
    <dbReference type="NCBI Taxonomy" id="1421715"/>
    <lineage>
        <taxon>Eukaryota</taxon>
        <taxon>Metazoa</taxon>
        <taxon>Ecdysozoa</taxon>
        <taxon>Arthropoda</taxon>
        <taxon>Hexapoda</taxon>
        <taxon>Insecta</taxon>
        <taxon>Pterygota</taxon>
        <taxon>Neoptera</taxon>
        <taxon>Endopterygota</taxon>
        <taxon>Coleoptera</taxon>
        <taxon>Polyphaga</taxon>
        <taxon>Elateriformia</taxon>
        <taxon>Elateroidea</taxon>
        <taxon>Lampyridae</taxon>
        <taxon>Luciolinae</taxon>
        <taxon>Aquatica</taxon>
    </lineage>
</organism>
<comment type="caution">
    <text evidence="1">The sequence shown here is derived from an EMBL/GenBank/DDBJ whole genome shotgun (WGS) entry which is preliminary data.</text>
</comment>
<evidence type="ECO:0000313" key="2">
    <source>
        <dbReference type="Proteomes" id="UP001353858"/>
    </source>
</evidence>
<keyword evidence="2" id="KW-1185">Reference proteome</keyword>
<dbReference type="Gene3D" id="2.40.70.10">
    <property type="entry name" value="Acid Proteases"/>
    <property type="match status" value="1"/>
</dbReference>
<accession>A0AAN7Q257</accession>